<feature type="domain" description="Phosphoacetylglucosamine mutase AMG1" evidence="18">
    <location>
        <begin position="339"/>
        <end position="480"/>
    </location>
</feature>
<dbReference type="GO" id="GO:0004610">
    <property type="term" value="F:phosphoacetylglucosamine mutase activity"/>
    <property type="evidence" value="ECO:0007669"/>
    <property type="project" value="UniProtKB-UniRule"/>
</dbReference>
<dbReference type="GO" id="GO:0006048">
    <property type="term" value="P:UDP-N-acetylglucosamine biosynthetic process"/>
    <property type="evidence" value="ECO:0007669"/>
    <property type="project" value="UniProtKB-UniRule"/>
</dbReference>
<feature type="binding site" evidence="13">
    <location>
        <begin position="413"/>
        <end position="415"/>
    </location>
    <ligand>
        <name>substrate</name>
    </ligand>
</feature>
<evidence type="ECO:0000259" key="17">
    <source>
        <dbReference type="Pfam" id="PF02878"/>
    </source>
</evidence>
<dbReference type="Pfam" id="PF21404">
    <property type="entry name" value="AMG1_III"/>
    <property type="match status" value="1"/>
</dbReference>
<evidence type="ECO:0000256" key="4">
    <source>
        <dbReference type="ARBA" id="ARBA00012731"/>
    </source>
</evidence>
<dbReference type="Gene3D" id="3.40.120.10">
    <property type="entry name" value="Alpha-D-Glucose-1,6-Bisphosphate, subunit A, domain 3"/>
    <property type="match status" value="2"/>
</dbReference>
<dbReference type="SUPFAM" id="SSF55957">
    <property type="entry name" value="Phosphoglucomutase, C-terminal domain"/>
    <property type="match status" value="1"/>
</dbReference>
<feature type="binding site" evidence="14">
    <location>
        <position position="318"/>
    </location>
    <ligand>
        <name>Mg(2+)</name>
        <dbReference type="ChEBI" id="CHEBI:18420"/>
    </ligand>
</feature>
<dbReference type="STRING" id="157072.A0A024TDR4"/>
<evidence type="ECO:0000256" key="15">
    <source>
        <dbReference type="SAM" id="MobiDB-lite"/>
    </source>
</evidence>
<dbReference type="PIRSF" id="PIRSF016408">
    <property type="entry name" value="PAGM"/>
    <property type="match status" value="1"/>
</dbReference>
<feature type="compositionally biased region" description="Low complexity" evidence="15">
    <location>
        <begin position="17"/>
        <end position="29"/>
    </location>
</feature>
<accession>A0A024TDR4</accession>
<dbReference type="CDD" id="cd03086">
    <property type="entry name" value="PGM3"/>
    <property type="match status" value="1"/>
</dbReference>
<feature type="binding site" evidence="13">
    <location>
        <begin position="542"/>
        <end position="546"/>
    </location>
    <ligand>
        <name>substrate</name>
    </ligand>
</feature>
<organism evidence="20">
    <name type="scientific">Aphanomyces invadans</name>
    <dbReference type="NCBI Taxonomy" id="157072"/>
    <lineage>
        <taxon>Eukaryota</taxon>
        <taxon>Sar</taxon>
        <taxon>Stramenopiles</taxon>
        <taxon>Oomycota</taxon>
        <taxon>Saprolegniomycetes</taxon>
        <taxon>Saprolegniales</taxon>
        <taxon>Verrucalvaceae</taxon>
        <taxon>Aphanomyces</taxon>
    </lineage>
</organism>
<feature type="domain" description="Phosphoacetylglucosamine mutase AMG1" evidence="19">
    <location>
        <begin position="217"/>
        <end position="325"/>
    </location>
</feature>
<sequence length="589" mass="63754">MSTAAPTTVPASPPAAPTTTTVPTPISTTPSSILEKLPRLMDELPKHAKPAALANKVLAYGTAGFRDNADILGSTFHRMGMLAVLRSKKEHKITGLMVTASHNAAPDNGVKLVDPDGGMLTQSWEKYAQQLANATTEKVVEVLDLIVRTEKIDLDQPGNIFIAKDTRLSSEHLSELAREGALLIGGNVLDFGLQTTPQLHHYVRMWNFEQYNKGDWASETGYYNMLVDAFKQLTSGVDSKKLELRTPLYVDCAHGVGAPQLSKLAKELGDVLHVEIRNAPADGELNHECGAEHVQKGRTHPAGFSRDADRGKRACSLDGDADRVVYHYFDDDGKWHLLDGDKIACLFADFFADKLRVLDLANEISLGVVQTAYANGGAGAYLKSKKIQVGLAKTGVKFCHHKALDFDIGIYFEANGHGTVMMKDHVVERLTKLEASTSLDDKKKTAVAHLLAAYQLINQAVGDALSDFLFAEVLLIQKDWTIQAWNNMYTDLPSRQTKVKIADRTVVRTTEDETACLAPDALKEAIDGLVAAAGPQARAFVRPSGTEDAVRVYAEAQTEAGANELALKVAQAVHAHAAGIGEAPTAFVA</sequence>
<dbReference type="EC" id="5.4.2.3" evidence="4 11"/>
<feature type="binding site" evidence="13">
    <location>
        <position position="551"/>
    </location>
    <ligand>
        <name>substrate</name>
    </ligand>
</feature>
<dbReference type="InterPro" id="IPR036900">
    <property type="entry name" value="A-D-PHexomutase_C_sf"/>
</dbReference>
<dbReference type="GO" id="GO:0046872">
    <property type="term" value="F:metal ion binding"/>
    <property type="evidence" value="ECO:0007669"/>
    <property type="project" value="UniProtKB-KW"/>
</dbReference>
<evidence type="ECO:0000313" key="20">
    <source>
        <dbReference type="EMBL" id="ETV92154.1"/>
    </source>
</evidence>
<evidence type="ECO:0000256" key="10">
    <source>
        <dbReference type="ARBA" id="ARBA00032065"/>
    </source>
</evidence>
<dbReference type="Pfam" id="PF02878">
    <property type="entry name" value="PGM_PMM_I"/>
    <property type="match status" value="2"/>
</dbReference>
<evidence type="ECO:0000256" key="3">
    <source>
        <dbReference type="ARBA" id="ARBA00010231"/>
    </source>
</evidence>
<dbReference type="VEuPathDB" id="FungiDB:H310_13407"/>
<dbReference type="PANTHER" id="PTHR45955:SF1">
    <property type="entry name" value="PHOSPHOACETYLGLUCOSAMINE MUTASE"/>
    <property type="match status" value="1"/>
</dbReference>
<proteinExistence type="inferred from homology"/>
<keyword evidence="6 11" id="KW-0479">Metal-binding</keyword>
<evidence type="ECO:0000256" key="5">
    <source>
        <dbReference type="ARBA" id="ARBA00022553"/>
    </source>
</evidence>
<feature type="domain" description="Alpha-D-phosphohexomutase C-terminal" evidence="16">
    <location>
        <begin position="509"/>
        <end position="571"/>
    </location>
</feature>
<feature type="binding site" evidence="14">
    <location>
        <position position="322"/>
    </location>
    <ligand>
        <name>Mg(2+)</name>
        <dbReference type="ChEBI" id="CHEBI:18420"/>
    </ligand>
</feature>
<evidence type="ECO:0000256" key="13">
    <source>
        <dbReference type="PIRSR" id="PIRSR016408-2"/>
    </source>
</evidence>
<dbReference type="UniPathway" id="UPA00113">
    <property type="reaction ID" value="UER00530"/>
</dbReference>
<evidence type="ECO:0000256" key="9">
    <source>
        <dbReference type="ARBA" id="ARBA00031926"/>
    </source>
</evidence>
<dbReference type="InterPro" id="IPR049023">
    <property type="entry name" value="AMG1_II"/>
</dbReference>
<evidence type="ECO:0000256" key="14">
    <source>
        <dbReference type="PIRSR" id="PIRSR016408-3"/>
    </source>
</evidence>
<comment type="similarity">
    <text evidence="3 11">Belongs to the phosphohexose mutase family.</text>
</comment>
<evidence type="ECO:0000256" key="2">
    <source>
        <dbReference type="ARBA" id="ARBA00004865"/>
    </source>
</evidence>
<comment type="catalytic activity">
    <reaction evidence="1 11">
        <text>N-acetyl-alpha-D-glucosamine 1-phosphate = N-acetyl-D-glucosamine 6-phosphate</text>
        <dbReference type="Rhea" id="RHEA:23804"/>
        <dbReference type="ChEBI" id="CHEBI:57513"/>
        <dbReference type="ChEBI" id="CHEBI:57776"/>
        <dbReference type="EC" id="5.4.2.3"/>
    </reaction>
</comment>
<feature type="compositionally biased region" description="Low complexity" evidence="15">
    <location>
        <begin position="1"/>
        <end position="10"/>
    </location>
</feature>
<gene>
    <name evidence="20" type="ORF">H310_13407</name>
</gene>
<evidence type="ECO:0000256" key="7">
    <source>
        <dbReference type="ARBA" id="ARBA00022842"/>
    </source>
</evidence>
<comment type="cofactor">
    <cofactor evidence="11 14">
        <name>Mg(2+)</name>
        <dbReference type="ChEBI" id="CHEBI:18420"/>
    </cofactor>
    <text evidence="11 14">Binds 1 Mg(2+) ion per subunit.</text>
</comment>
<dbReference type="InterPro" id="IPR049022">
    <property type="entry name" value="AMG1_III"/>
</dbReference>
<dbReference type="GeneID" id="20090457"/>
<keyword evidence="7 11" id="KW-0460">Magnesium</keyword>
<dbReference type="InterPro" id="IPR016055">
    <property type="entry name" value="A-D-PHexomutase_a/b/a-I/II/III"/>
</dbReference>
<dbReference type="RefSeq" id="XP_008879118.1">
    <property type="nucleotide sequence ID" value="XM_008880896.1"/>
</dbReference>
<feature type="binding site" description="via phosphate group" evidence="14">
    <location>
        <position position="101"/>
    </location>
    <ligand>
        <name>Mg(2+)</name>
        <dbReference type="ChEBI" id="CHEBI:18420"/>
    </ligand>
</feature>
<dbReference type="FunFam" id="3.40.120.10:FF:000038">
    <property type="entry name" value="Phosphoacetylglucosamine mutase"/>
    <property type="match status" value="1"/>
</dbReference>
<dbReference type="InterPro" id="IPR016657">
    <property type="entry name" value="PAGM"/>
</dbReference>
<feature type="domain" description="Alpha-D-phosphohexomutase alpha/beta/alpha" evidence="17">
    <location>
        <begin position="91"/>
        <end position="135"/>
    </location>
</feature>
<name>A0A024TDR4_9STRA</name>
<evidence type="ECO:0000259" key="19">
    <source>
        <dbReference type="Pfam" id="PF21405"/>
    </source>
</evidence>
<feature type="region of interest" description="Disordered" evidence="15">
    <location>
        <begin position="1"/>
        <end position="29"/>
    </location>
</feature>
<feature type="active site" description="Phosphoserine intermediate" evidence="12">
    <location>
        <position position="101"/>
    </location>
</feature>
<dbReference type="Pfam" id="PF21405">
    <property type="entry name" value="AMG1_II"/>
    <property type="match status" value="1"/>
</dbReference>
<evidence type="ECO:0000256" key="6">
    <source>
        <dbReference type="ARBA" id="ARBA00022723"/>
    </source>
</evidence>
<feature type="binding site" evidence="14">
    <location>
        <position position="320"/>
    </location>
    <ligand>
        <name>Mg(2+)</name>
        <dbReference type="ChEBI" id="CHEBI:18420"/>
    </ligand>
</feature>
<evidence type="ECO:0000256" key="12">
    <source>
        <dbReference type="PIRSR" id="PIRSR016408-1"/>
    </source>
</evidence>
<dbReference type="EMBL" id="KI914002">
    <property type="protein sequence ID" value="ETV92154.1"/>
    <property type="molecule type" value="Genomic_DNA"/>
</dbReference>
<evidence type="ECO:0000256" key="1">
    <source>
        <dbReference type="ARBA" id="ARBA00000558"/>
    </source>
</evidence>
<dbReference type="GO" id="GO:0005975">
    <property type="term" value="P:carbohydrate metabolic process"/>
    <property type="evidence" value="ECO:0007669"/>
    <property type="project" value="InterPro"/>
</dbReference>
<keyword evidence="5" id="KW-0597">Phosphoprotein</keyword>
<dbReference type="OrthoDB" id="1928at2759"/>
<dbReference type="FunFam" id="3.30.310.50:FF:000003">
    <property type="entry name" value="Phosphoacetylglucosamine mutase"/>
    <property type="match status" value="1"/>
</dbReference>
<evidence type="ECO:0000259" key="16">
    <source>
        <dbReference type="Pfam" id="PF00408"/>
    </source>
</evidence>
<dbReference type="InterPro" id="IPR005844">
    <property type="entry name" value="A-D-PHexomutase_a/b/a-I"/>
</dbReference>
<reference evidence="20" key="1">
    <citation type="submission" date="2013-12" db="EMBL/GenBank/DDBJ databases">
        <title>The Genome Sequence of Aphanomyces invadans NJM9701.</title>
        <authorList>
            <consortium name="The Broad Institute Genomics Platform"/>
            <person name="Russ C."/>
            <person name="Tyler B."/>
            <person name="van West P."/>
            <person name="Dieguez-Uribeondo J."/>
            <person name="Young S.K."/>
            <person name="Zeng Q."/>
            <person name="Gargeya S."/>
            <person name="Fitzgerald M."/>
            <person name="Abouelleil A."/>
            <person name="Alvarado L."/>
            <person name="Chapman S.B."/>
            <person name="Gainer-Dewar J."/>
            <person name="Goldberg J."/>
            <person name="Griggs A."/>
            <person name="Gujja S."/>
            <person name="Hansen M."/>
            <person name="Howarth C."/>
            <person name="Imamovic A."/>
            <person name="Ireland A."/>
            <person name="Larimer J."/>
            <person name="McCowan C."/>
            <person name="Murphy C."/>
            <person name="Pearson M."/>
            <person name="Poon T.W."/>
            <person name="Priest M."/>
            <person name="Roberts A."/>
            <person name="Saif S."/>
            <person name="Shea T."/>
            <person name="Sykes S."/>
            <person name="Wortman J."/>
            <person name="Nusbaum C."/>
            <person name="Birren B."/>
        </authorList>
    </citation>
    <scope>NUCLEOTIDE SEQUENCE [LARGE SCALE GENOMIC DNA]</scope>
    <source>
        <strain evidence="20">NJM9701</strain>
    </source>
</reference>
<dbReference type="InterPro" id="IPR005843">
    <property type="entry name" value="A-D-PHexomutase_C"/>
</dbReference>
<dbReference type="Gene3D" id="3.30.310.50">
    <property type="entry name" value="Alpha-D-phosphohexomutase, C-terminal domain"/>
    <property type="match status" value="1"/>
</dbReference>
<keyword evidence="8 11" id="KW-0413">Isomerase</keyword>
<evidence type="ECO:0000256" key="11">
    <source>
        <dbReference type="PIRNR" id="PIRNR016408"/>
    </source>
</evidence>
<dbReference type="eggNOG" id="KOG2537">
    <property type="taxonomic scope" value="Eukaryota"/>
</dbReference>
<protein>
    <recommendedName>
        <fullName evidence="4 11">Phosphoacetylglucosamine mutase</fullName>
        <shortName evidence="11">PAGM</shortName>
        <ecNumber evidence="4 11">5.4.2.3</ecNumber>
    </recommendedName>
    <alternativeName>
        <fullName evidence="10 11">Acetylglucosamine phosphomutase</fullName>
    </alternativeName>
    <alternativeName>
        <fullName evidence="9 11">N-acetylglucosamine-phosphate mutase</fullName>
    </alternativeName>
</protein>
<dbReference type="AlphaFoldDB" id="A0A024TDR4"/>
<feature type="domain" description="Alpha-D-phosphohexomutase alpha/beta/alpha" evidence="17">
    <location>
        <begin position="150"/>
        <end position="207"/>
    </location>
</feature>
<comment type="pathway">
    <text evidence="2 11">Nucleotide-sugar biosynthesis; UDP-N-acetyl-alpha-D-glucosamine biosynthesis; N-acetyl-alpha-D-glucosamine 1-phosphate from alpha-D-glucosamine 6-phosphate (route I): step 2/2.</text>
</comment>
<evidence type="ECO:0000259" key="18">
    <source>
        <dbReference type="Pfam" id="PF21404"/>
    </source>
</evidence>
<dbReference type="SUPFAM" id="SSF53738">
    <property type="entry name" value="Phosphoglucomutase, first 3 domains"/>
    <property type="match status" value="3"/>
</dbReference>
<dbReference type="Pfam" id="PF00408">
    <property type="entry name" value="PGM_PMM_IV"/>
    <property type="match status" value="1"/>
</dbReference>
<dbReference type="PANTHER" id="PTHR45955">
    <property type="entry name" value="PHOSPHOACETYLGLUCOSAMINE MUTASE"/>
    <property type="match status" value="1"/>
</dbReference>
<evidence type="ECO:0000256" key="8">
    <source>
        <dbReference type="ARBA" id="ARBA00023235"/>
    </source>
</evidence>